<dbReference type="EC" id="3.6.1.52" evidence="2"/>
<dbReference type="Pfam" id="PF03162">
    <property type="entry name" value="Y_phosphatase2"/>
    <property type="match status" value="1"/>
</dbReference>
<evidence type="ECO:0000313" key="11">
    <source>
        <dbReference type="Proteomes" id="UP000799440"/>
    </source>
</evidence>
<reference evidence="10" key="1">
    <citation type="journal article" date="2020" name="Stud. Mycol.">
        <title>101 Dothideomycetes genomes: a test case for predicting lifestyles and emergence of pathogens.</title>
        <authorList>
            <person name="Haridas S."/>
            <person name="Albert R."/>
            <person name="Binder M."/>
            <person name="Bloem J."/>
            <person name="Labutti K."/>
            <person name="Salamov A."/>
            <person name="Andreopoulos B."/>
            <person name="Baker S."/>
            <person name="Barry K."/>
            <person name="Bills G."/>
            <person name="Bluhm B."/>
            <person name="Cannon C."/>
            <person name="Castanera R."/>
            <person name="Culley D."/>
            <person name="Daum C."/>
            <person name="Ezra D."/>
            <person name="Gonzalez J."/>
            <person name="Henrissat B."/>
            <person name="Kuo A."/>
            <person name="Liang C."/>
            <person name="Lipzen A."/>
            <person name="Lutzoni F."/>
            <person name="Magnuson J."/>
            <person name="Mondo S."/>
            <person name="Nolan M."/>
            <person name="Ohm R."/>
            <person name="Pangilinan J."/>
            <person name="Park H.-J."/>
            <person name="Ramirez L."/>
            <person name="Alfaro M."/>
            <person name="Sun H."/>
            <person name="Tritt A."/>
            <person name="Yoshinaga Y."/>
            <person name="Zwiers L.-H."/>
            <person name="Turgeon B."/>
            <person name="Goodwin S."/>
            <person name="Spatafora J."/>
            <person name="Crous P."/>
            <person name="Grigoriev I."/>
        </authorList>
    </citation>
    <scope>NUCLEOTIDE SEQUENCE</scope>
    <source>
        <strain evidence="10">CBS 119925</strain>
    </source>
</reference>
<dbReference type="PANTHER" id="PTHR31126">
    <property type="entry name" value="TYROSINE-PROTEIN PHOSPHATASE"/>
    <property type="match status" value="1"/>
</dbReference>
<dbReference type="GO" id="GO:0005737">
    <property type="term" value="C:cytoplasm"/>
    <property type="evidence" value="ECO:0007669"/>
    <property type="project" value="UniProtKB-SubCell"/>
</dbReference>
<feature type="compositionally biased region" description="Polar residues" evidence="8">
    <location>
        <begin position="1"/>
        <end position="11"/>
    </location>
</feature>
<dbReference type="AlphaFoldDB" id="A0A6A6V7T3"/>
<dbReference type="EMBL" id="MU006581">
    <property type="protein sequence ID" value="KAF2745739.1"/>
    <property type="molecule type" value="Genomic_DNA"/>
</dbReference>
<evidence type="ECO:0000259" key="9">
    <source>
        <dbReference type="PROSITE" id="PS50054"/>
    </source>
</evidence>
<dbReference type="InterPro" id="IPR016130">
    <property type="entry name" value="Tyr_Pase_AS"/>
</dbReference>
<comment type="subcellular location">
    <subcellularLocation>
        <location evidence="1">Cytoplasm</location>
    </subcellularLocation>
</comment>
<dbReference type="GO" id="GO:0016791">
    <property type="term" value="F:phosphatase activity"/>
    <property type="evidence" value="ECO:0007669"/>
    <property type="project" value="TreeGrafter"/>
</dbReference>
<dbReference type="InterPro" id="IPR029021">
    <property type="entry name" value="Prot-tyrosine_phosphatase-like"/>
</dbReference>
<evidence type="ECO:0000256" key="8">
    <source>
        <dbReference type="SAM" id="MobiDB-lite"/>
    </source>
</evidence>
<evidence type="ECO:0000256" key="1">
    <source>
        <dbReference type="ARBA" id="ARBA00004496"/>
    </source>
</evidence>
<evidence type="ECO:0000256" key="3">
    <source>
        <dbReference type="ARBA" id="ARBA00022490"/>
    </source>
</evidence>
<accession>A0A6A6V7T3</accession>
<evidence type="ECO:0000256" key="7">
    <source>
        <dbReference type="ARBA" id="ARBA00047927"/>
    </source>
</evidence>
<keyword evidence="4" id="KW-0378">Hydrolase</keyword>
<dbReference type="InterPro" id="IPR004861">
    <property type="entry name" value="Siw14-like"/>
</dbReference>
<comment type="catalytic activity">
    <reaction evidence="6">
        <text>5-diphospho-1D-myo-inositol 1,2,3,4,6-pentakisphosphate + H2O = 1D-myo-inositol hexakisphosphate + phosphate + H(+)</text>
        <dbReference type="Rhea" id="RHEA:22384"/>
        <dbReference type="ChEBI" id="CHEBI:15377"/>
        <dbReference type="ChEBI" id="CHEBI:15378"/>
        <dbReference type="ChEBI" id="CHEBI:43474"/>
        <dbReference type="ChEBI" id="CHEBI:58130"/>
        <dbReference type="ChEBI" id="CHEBI:58628"/>
        <dbReference type="EC" id="3.6.1.52"/>
    </reaction>
    <physiologicalReaction direction="left-to-right" evidence="6">
        <dbReference type="Rhea" id="RHEA:22385"/>
    </physiologicalReaction>
</comment>
<dbReference type="PROSITE" id="PS00383">
    <property type="entry name" value="TYR_PHOSPHATASE_1"/>
    <property type="match status" value="1"/>
</dbReference>
<dbReference type="FunFam" id="3.90.190.10:FF:000035">
    <property type="entry name" value="Tyrosine phosphatase, putative"/>
    <property type="match status" value="1"/>
</dbReference>
<dbReference type="Proteomes" id="UP000799440">
    <property type="component" value="Unassembled WGS sequence"/>
</dbReference>
<sequence length="266" mass="29433">MSITTTSTTPQRSDEEQPRSATNGALHGLYEGVKKCVSMLPGPFGEWLSQHAEHAHHEDIASAADNISEASVQLSAPESAPPPANFGTVEKGAVYRSSYPHPDHYAYLQSLGLKTILTLVPEKITPEYAAFMEENSIQHFQVHIPANKGEVKIGACDMSRALEIVLDRRNHPLLIHCNKGKHRTGCVVGCFRRLQGQEPEQVFTEYHHYAGAKARILDEVFIESFDENTVLWAARKYNWRPSLDETASPADMLAPTITNTNTTNGV</sequence>
<organism evidence="10 11">
    <name type="scientific">Sporormia fimetaria CBS 119925</name>
    <dbReference type="NCBI Taxonomy" id="1340428"/>
    <lineage>
        <taxon>Eukaryota</taxon>
        <taxon>Fungi</taxon>
        <taxon>Dikarya</taxon>
        <taxon>Ascomycota</taxon>
        <taxon>Pezizomycotina</taxon>
        <taxon>Dothideomycetes</taxon>
        <taxon>Pleosporomycetidae</taxon>
        <taxon>Pleosporales</taxon>
        <taxon>Sporormiaceae</taxon>
        <taxon>Sporormia</taxon>
    </lineage>
</organism>
<dbReference type="InterPro" id="IPR020422">
    <property type="entry name" value="TYR_PHOSPHATASE_DUAL_dom"/>
</dbReference>
<gene>
    <name evidence="10" type="ORF">M011DRAFT_133888</name>
</gene>
<dbReference type="PROSITE" id="PS50054">
    <property type="entry name" value="TYR_PHOSPHATASE_DUAL"/>
    <property type="match status" value="1"/>
</dbReference>
<dbReference type="SUPFAM" id="SSF52799">
    <property type="entry name" value="(Phosphotyrosine protein) phosphatases II"/>
    <property type="match status" value="1"/>
</dbReference>
<dbReference type="OrthoDB" id="6375174at2759"/>
<evidence type="ECO:0000256" key="6">
    <source>
        <dbReference type="ARBA" id="ARBA00047342"/>
    </source>
</evidence>
<feature type="domain" description="Tyrosine-protein phosphatase" evidence="9">
    <location>
        <begin position="85"/>
        <end position="238"/>
    </location>
</feature>
<evidence type="ECO:0000313" key="10">
    <source>
        <dbReference type="EMBL" id="KAF2745739.1"/>
    </source>
</evidence>
<dbReference type="GO" id="GO:0052840">
    <property type="term" value="F:inositol diphosphate tetrakisphosphate diphosphatase activity"/>
    <property type="evidence" value="ECO:0007669"/>
    <property type="project" value="TreeGrafter"/>
</dbReference>
<keyword evidence="3" id="KW-0963">Cytoplasm</keyword>
<dbReference type="PANTHER" id="PTHR31126:SF48">
    <property type="entry name" value="INOSITOL PHOSPHATASE SIW14"/>
    <property type="match status" value="1"/>
</dbReference>
<evidence type="ECO:0000256" key="2">
    <source>
        <dbReference type="ARBA" id="ARBA00012527"/>
    </source>
</evidence>
<evidence type="ECO:0000256" key="5">
    <source>
        <dbReference type="ARBA" id="ARBA00044949"/>
    </source>
</evidence>
<dbReference type="Gene3D" id="3.90.190.10">
    <property type="entry name" value="Protein tyrosine phosphatase superfamily"/>
    <property type="match status" value="1"/>
</dbReference>
<keyword evidence="11" id="KW-1185">Reference proteome</keyword>
<feature type="region of interest" description="Disordered" evidence="8">
    <location>
        <begin position="1"/>
        <end position="25"/>
    </location>
</feature>
<proteinExistence type="inferred from homology"/>
<comment type="catalytic activity">
    <reaction evidence="7">
        <text>1,5-bis(diphospho)-1D-myo-inositol 2,3,4,6-tetrakisphosphate + H2O = 1-diphospho-1D-myo-inositol 2,3,4,5,6-pentakisphosphate + phosphate + 2 H(+)</text>
        <dbReference type="Rhea" id="RHEA:79699"/>
        <dbReference type="ChEBI" id="CHEBI:15377"/>
        <dbReference type="ChEBI" id="CHEBI:15378"/>
        <dbReference type="ChEBI" id="CHEBI:43474"/>
        <dbReference type="ChEBI" id="CHEBI:74946"/>
        <dbReference type="ChEBI" id="CHEBI:77983"/>
        <dbReference type="EC" id="3.6.1.52"/>
    </reaction>
    <physiologicalReaction direction="left-to-right" evidence="7">
        <dbReference type="Rhea" id="RHEA:79700"/>
    </physiologicalReaction>
</comment>
<comment type="similarity">
    <text evidence="5">Belongs to the protein-tyrosine phosphatase family. Atypical dual-specificity phosphatase Siw14-like subfamily.</text>
</comment>
<evidence type="ECO:0000256" key="4">
    <source>
        <dbReference type="ARBA" id="ARBA00022801"/>
    </source>
</evidence>
<protein>
    <recommendedName>
        <fullName evidence="2">diphosphoinositol-polyphosphate diphosphatase</fullName>
        <ecNumber evidence="2">3.6.1.52</ecNumber>
    </recommendedName>
</protein>
<name>A0A6A6V7T3_9PLEO</name>